<dbReference type="RefSeq" id="XP_031013171.1">
    <property type="nucleotide sequence ID" value="XM_031162743.1"/>
</dbReference>
<dbReference type="EMBL" id="QKXC01000198">
    <property type="protein sequence ID" value="RBR12481.1"/>
    <property type="molecule type" value="Genomic_DNA"/>
</dbReference>
<name>A0A366R5Q4_9HYPO</name>
<dbReference type="AlphaFoldDB" id="A0A366R5Q4"/>
<sequence length="175" mass="19527">MPSSQDSSSPTLNPVATLGVPIYFSKSSISRNPHIKYWDGTSKQEDCLLHLIMNASSADEYSPEERPSCGPGQVLSFESSPAISGKKETVISSPVVMCWKVPMKVDQKSDDDRGASTEMQSWRKWDQVLDGLSDDVKAEVVEYEQQRLRGEFIGNSFSVPIRSDLDWTRKAFLTC</sequence>
<dbReference type="GeneID" id="41998039"/>
<gene>
    <name evidence="1" type="ORF">FIESC28_08605</name>
</gene>
<dbReference type="OrthoDB" id="7464126at2759"/>
<organism evidence="1 2">
    <name type="scientific">Fusarium coffeatum</name>
    <dbReference type="NCBI Taxonomy" id="231269"/>
    <lineage>
        <taxon>Eukaryota</taxon>
        <taxon>Fungi</taxon>
        <taxon>Dikarya</taxon>
        <taxon>Ascomycota</taxon>
        <taxon>Pezizomycotina</taxon>
        <taxon>Sordariomycetes</taxon>
        <taxon>Hypocreomycetidae</taxon>
        <taxon>Hypocreales</taxon>
        <taxon>Nectriaceae</taxon>
        <taxon>Fusarium</taxon>
        <taxon>Fusarium incarnatum-equiseti species complex</taxon>
    </lineage>
</organism>
<evidence type="ECO:0000313" key="2">
    <source>
        <dbReference type="Proteomes" id="UP000253153"/>
    </source>
</evidence>
<dbReference type="Proteomes" id="UP000253153">
    <property type="component" value="Unassembled WGS sequence"/>
</dbReference>
<keyword evidence="2" id="KW-1185">Reference proteome</keyword>
<reference evidence="1 2" key="1">
    <citation type="submission" date="2018-06" db="EMBL/GenBank/DDBJ databases">
        <title>Fusarium incarnatum-equiseti species complex species 28.</title>
        <authorList>
            <person name="Gardiner D.M."/>
        </authorList>
    </citation>
    <scope>NUCLEOTIDE SEQUENCE [LARGE SCALE GENOMIC DNA]</scope>
    <source>
        <strain evidence="1 2">FIESC_28</strain>
    </source>
</reference>
<comment type="caution">
    <text evidence="1">The sequence shown here is derived from an EMBL/GenBank/DDBJ whole genome shotgun (WGS) entry which is preliminary data.</text>
</comment>
<evidence type="ECO:0000313" key="1">
    <source>
        <dbReference type="EMBL" id="RBR12481.1"/>
    </source>
</evidence>
<proteinExistence type="predicted"/>
<protein>
    <submittedName>
        <fullName evidence="1">Uncharacterized protein</fullName>
    </submittedName>
</protein>
<accession>A0A366R5Q4</accession>